<evidence type="ECO:0000259" key="2">
    <source>
        <dbReference type="SMART" id="SM00943"/>
    </source>
</evidence>
<dbReference type="SUPFAM" id="SSF56747">
    <property type="entry name" value="Prim-pol domain"/>
    <property type="match status" value="1"/>
</dbReference>
<evidence type="ECO:0000313" key="4">
    <source>
        <dbReference type="Proteomes" id="UP000190135"/>
    </source>
</evidence>
<proteinExistence type="predicted"/>
<keyword evidence="4" id="KW-1185">Reference proteome</keyword>
<organism evidence="3 4">
    <name type="scientific">Consotaella salsifontis</name>
    <dbReference type="NCBI Taxonomy" id="1365950"/>
    <lineage>
        <taxon>Bacteria</taxon>
        <taxon>Pseudomonadati</taxon>
        <taxon>Pseudomonadota</taxon>
        <taxon>Alphaproteobacteria</taxon>
        <taxon>Hyphomicrobiales</taxon>
        <taxon>Aurantimonadaceae</taxon>
        <taxon>Consotaella</taxon>
    </lineage>
</organism>
<feature type="region of interest" description="Disordered" evidence="1">
    <location>
        <begin position="22"/>
        <end position="44"/>
    </location>
</feature>
<evidence type="ECO:0000256" key="1">
    <source>
        <dbReference type="SAM" id="MobiDB-lite"/>
    </source>
</evidence>
<evidence type="ECO:0000313" key="3">
    <source>
        <dbReference type="EMBL" id="SKA31150.1"/>
    </source>
</evidence>
<dbReference type="SMART" id="SM00943">
    <property type="entry name" value="Prim-Pol"/>
    <property type="match status" value="1"/>
</dbReference>
<name>A0A1T4SS62_9HYPH</name>
<dbReference type="InterPro" id="IPR015330">
    <property type="entry name" value="DNA_primase/pol_bifunc_N"/>
</dbReference>
<dbReference type="Gene3D" id="3.40.50.300">
    <property type="entry name" value="P-loop containing nucleotide triphosphate hydrolases"/>
    <property type="match status" value="1"/>
</dbReference>
<feature type="domain" description="DNA primase/polymerase bifunctional N-terminal" evidence="2">
    <location>
        <begin position="7"/>
        <end position="176"/>
    </location>
</feature>
<dbReference type="AlphaFoldDB" id="A0A1T4SS62"/>
<feature type="compositionally biased region" description="Basic and acidic residues" evidence="1">
    <location>
        <begin position="22"/>
        <end position="37"/>
    </location>
</feature>
<reference evidence="4" key="1">
    <citation type="submission" date="2017-02" db="EMBL/GenBank/DDBJ databases">
        <authorList>
            <person name="Varghese N."/>
            <person name="Submissions S."/>
        </authorList>
    </citation>
    <scope>NUCLEOTIDE SEQUENCE [LARGE SCALE GENOMIC DNA]</scope>
    <source>
        <strain evidence="4">USBA 369</strain>
    </source>
</reference>
<sequence length="739" mass="80265">MTPIDLALSYRDRGWPVFPCRAGEEHDPETGEIRDAKSPLTPRGLKDATTRQAIVSAWWERKYPSAMVGIPTGEAIGAWVLDIDVPPDHADGRAWLAEMEVKNGALPETLTATTPSGGTHYFWRHVDGVRNKAAIAPGVDTRGTGGYVIAPGSVMADGGIYSWDNNLPIAEAPAWLIDAVTKKAEQPKATSPSVAPASAPSRDLAPYVEHAVDAEMRELAETGRGSRGYQLNASAFSMGQLVGADVLSRDEAEDRLFGAAIANGLLETDGDREVRAKIRRGLEAGMNHPRDIPEPTFREDNTRLVDVKQMIATGLAKGGGAASIEWGSGKIDDTAPAGGEATDDSPIVLTPFAWVDPSTLPRREFAFGQHYIRKYVSVTVAPGGIGKTSNSIVEALAMASGKALNGVAPPQRLRVWLFNAEDPRDELDRRIMAACIHFGLTREDIDGYLFVDSGREQEVVVAIDDRRTGLKIQRPIVEAVVQQLAKNRIDVAIIDPFVSTHGVNENDNGAIDKVAKLWAQIANDANCAIDIVHHLRKVADREATVDDARGAVSLIGAARSVRVLNRMTEDQAKAASLSPDDRFGYFSITYGKANLTPLSHRADWRHIVSVGLGNGRQRHARGNVAMLKQDHAPVVTAWQLPTKADMIKGVPAEQIDLIKARAAGMSLTYNYQSKDWIGHQVADILQIDLPEGRAKSAEHARIERMIDAWIDDGVLMREDVKGTDLKHPDRLTTYVRAAA</sequence>
<dbReference type="OrthoDB" id="1496333at2"/>
<dbReference type="SUPFAM" id="SSF52540">
    <property type="entry name" value="P-loop containing nucleoside triphosphate hydrolases"/>
    <property type="match status" value="1"/>
</dbReference>
<dbReference type="Proteomes" id="UP000190135">
    <property type="component" value="Unassembled WGS sequence"/>
</dbReference>
<gene>
    <name evidence="3" type="ORF">SAMN05428963_113125</name>
</gene>
<dbReference type="RefSeq" id="WP_078709623.1">
    <property type="nucleotide sequence ID" value="NZ_FUXL01000013.1"/>
</dbReference>
<protein>
    <submittedName>
        <fullName evidence="3">AAA domain-containing protein</fullName>
    </submittedName>
</protein>
<dbReference type="InterPro" id="IPR027417">
    <property type="entry name" value="P-loop_NTPase"/>
</dbReference>
<dbReference type="Pfam" id="PF13481">
    <property type="entry name" value="AAA_25"/>
    <property type="match status" value="1"/>
</dbReference>
<dbReference type="Pfam" id="PF09250">
    <property type="entry name" value="Prim-Pol"/>
    <property type="match status" value="1"/>
</dbReference>
<dbReference type="STRING" id="1365950.SAMN05428963_113125"/>
<dbReference type="CDD" id="cd04859">
    <property type="entry name" value="Prim_Pol"/>
    <property type="match status" value="1"/>
</dbReference>
<dbReference type="EMBL" id="FUXL01000013">
    <property type="protein sequence ID" value="SKA31150.1"/>
    <property type="molecule type" value="Genomic_DNA"/>
</dbReference>
<accession>A0A1T4SS62</accession>